<accession>A0ABP8HNU7</accession>
<name>A0ABP8HNU7_9SPHI</name>
<dbReference type="RefSeq" id="WP_345214418.1">
    <property type="nucleotide sequence ID" value="NZ_BAABFT010000036.1"/>
</dbReference>
<organism evidence="1 2">
    <name type="scientific">Mucilaginibacter gynuensis</name>
    <dbReference type="NCBI Taxonomy" id="1302236"/>
    <lineage>
        <taxon>Bacteria</taxon>
        <taxon>Pseudomonadati</taxon>
        <taxon>Bacteroidota</taxon>
        <taxon>Sphingobacteriia</taxon>
        <taxon>Sphingobacteriales</taxon>
        <taxon>Sphingobacteriaceae</taxon>
        <taxon>Mucilaginibacter</taxon>
    </lineage>
</organism>
<evidence type="ECO:0000313" key="2">
    <source>
        <dbReference type="Proteomes" id="UP001500582"/>
    </source>
</evidence>
<sequence length="97" mass="11327">MKNFTTDAEGVDFEFITMNIRKLQLFQVYTTYNNARVRFHMQIADDGNFYITDRPVCPEEYLRMEPMLNKAIQIYGKVEYVPPVPIESATPVEPDTV</sequence>
<reference evidence="2" key="1">
    <citation type="journal article" date="2019" name="Int. J. Syst. Evol. Microbiol.">
        <title>The Global Catalogue of Microorganisms (GCM) 10K type strain sequencing project: providing services to taxonomists for standard genome sequencing and annotation.</title>
        <authorList>
            <consortium name="The Broad Institute Genomics Platform"/>
            <consortium name="The Broad Institute Genome Sequencing Center for Infectious Disease"/>
            <person name="Wu L."/>
            <person name="Ma J."/>
        </authorList>
    </citation>
    <scope>NUCLEOTIDE SEQUENCE [LARGE SCALE GENOMIC DNA]</scope>
    <source>
        <strain evidence="2">JCM 17705</strain>
    </source>
</reference>
<evidence type="ECO:0000313" key="1">
    <source>
        <dbReference type="EMBL" id="GAA4341999.1"/>
    </source>
</evidence>
<dbReference type="Proteomes" id="UP001500582">
    <property type="component" value="Unassembled WGS sequence"/>
</dbReference>
<gene>
    <name evidence="1" type="ORF">GCM10023149_54570</name>
</gene>
<comment type="caution">
    <text evidence="1">The sequence shown here is derived from an EMBL/GenBank/DDBJ whole genome shotgun (WGS) entry which is preliminary data.</text>
</comment>
<proteinExistence type="predicted"/>
<protein>
    <submittedName>
        <fullName evidence="1">Uncharacterized protein</fullName>
    </submittedName>
</protein>
<keyword evidence="2" id="KW-1185">Reference proteome</keyword>
<dbReference type="EMBL" id="BAABFT010000036">
    <property type="protein sequence ID" value="GAA4341999.1"/>
    <property type="molecule type" value="Genomic_DNA"/>
</dbReference>